<organism evidence="4">
    <name type="scientific">Brugia pahangi</name>
    <name type="common">Filarial nematode worm</name>
    <dbReference type="NCBI Taxonomy" id="6280"/>
    <lineage>
        <taxon>Eukaryota</taxon>
        <taxon>Metazoa</taxon>
        <taxon>Ecdysozoa</taxon>
        <taxon>Nematoda</taxon>
        <taxon>Chromadorea</taxon>
        <taxon>Rhabditida</taxon>
        <taxon>Spirurina</taxon>
        <taxon>Spiruromorpha</taxon>
        <taxon>Filarioidea</taxon>
        <taxon>Onchocercidae</taxon>
        <taxon>Brugia</taxon>
    </lineage>
</organism>
<reference evidence="2 3" key="2">
    <citation type="submission" date="2018-11" db="EMBL/GenBank/DDBJ databases">
        <authorList>
            <consortium name="Pathogen Informatics"/>
        </authorList>
    </citation>
    <scope>NUCLEOTIDE SEQUENCE [LARGE SCALE GENOMIC DNA]</scope>
</reference>
<evidence type="ECO:0000313" key="4">
    <source>
        <dbReference type="WBParaSite" id="BPAG_0000802501-mRNA-1"/>
    </source>
</evidence>
<sequence>MACDYIIFKTTAWGALWFKIPPVVFYMQLYRTLPNSLTDHALVAKLSDWIGCRSEDSETERGGADNAKRGRRNASGHVAFPSYIWQWKEESGGEVDPTGK</sequence>
<feature type="region of interest" description="Disordered" evidence="1">
    <location>
        <begin position="54"/>
        <end position="73"/>
    </location>
</feature>
<reference evidence="4" key="1">
    <citation type="submission" date="2017-02" db="UniProtKB">
        <authorList>
            <consortium name="WormBaseParasite"/>
        </authorList>
    </citation>
    <scope>IDENTIFICATION</scope>
</reference>
<dbReference type="AlphaFoldDB" id="A0A0N4TIG7"/>
<evidence type="ECO:0000313" key="3">
    <source>
        <dbReference type="Proteomes" id="UP000278627"/>
    </source>
</evidence>
<accession>A0A0N4TIG7</accession>
<name>A0A0N4TIG7_BRUPA</name>
<keyword evidence="3" id="KW-1185">Reference proteome</keyword>
<dbReference type="EMBL" id="UZAD01013130">
    <property type="protein sequence ID" value="VDN89173.1"/>
    <property type="molecule type" value="Genomic_DNA"/>
</dbReference>
<evidence type="ECO:0000313" key="2">
    <source>
        <dbReference type="EMBL" id="VDN89173.1"/>
    </source>
</evidence>
<gene>
    <name evidence="2" type="ORF">BPAG_LOCUS7987</name>
</gene>
<protein>
    <submittedName>
        <fullName evidence="2 4">Uncharacterized protein</fullName>
    </submittedName>
</protein>
<dbReference type="Proteomes" id="UP000278627">
    <property type="component" value="Unassembled WGS sequence"/>
</dbReference>
<proteinExistence type="predicted"/>
<evidence type="ECO:0000256" key="1">
    <source>
        <dbReference type="SAM" id="MobiDB-lite"/>
    </source>
</evidence>
<feature type="compositionally biased region" description="Basic and acidic residues" evidence="1">
    <location>
        <begin position="54"/>
        <end position="68"/>
    </location>
</feature>
<dbReference type="WBParaSite" id="BPAG_0000802501-mRNA-1">
    <property type="protein sequence ID" value="BPAG_0000802501-mRNA-1"/>
    <property type="gene ID" value="BPAG_0000802501"/>
</dbReference>